<reference evidence="3 4" key="1">
    <citation type="journal article" date="2018" name="Mycol. Prog.">
        <title>Coniella lustricola, a new species from submerged detritus.</title>
        <authorList>
            <person name="Raudabaugh D.B."/>
            <person name="Iturriaga T."/>
            <person name="Carver A."/>
            <person name="Mondo S."/>
            <person name="Pangilinan J."/>
            <person name="Lipzen A."/>
            <person name="He G."/>
            <person name="Amirebrahimi M."/>
            <person name="Grigoriev I.V."/>
            <person name="Miller A.N."/>
        </authorList>
    </citation>
    <scope>NUCLEOTIDE SEQUENCE [LARGE SCALE GENOMIC DNA]</scope>
    <source>
        <strain evidence="3 4">B22-T-1</strain>
    </source>
</reference>
<protein>
    <submittedName>
        <fullName evidence="3">Integral membrane protein</fullName>
    </submittedName>
</protein>
<evidence type="ECO:0000256" key="2">
    <source>
        <dbReference type="SAM" id="Phobius"/>
    </source>
</evidence>
<sequence>MSSSSSSLPPSWAQPTKAFGSAVLGHRRHWHGDLGPLLRPIVRAYLLGYGFTVGPRLLTVLAKHLSQCLGAAKRQRATSESLALPKQSSHLVESLCRILSAGAQVNHFPTFCAALVGGSTLLEPLLRKACARILQNCSETNRIRLLRWLSSAISAWFAIQLLQTPSLTHTDTKTPMQRDQSTSTSSPPTLPFTSTGKICKSSSETARPQAGRTLDLTLFAATRALDVIIGELWAQRRLHRAPTASKATRALDYITSLLTDPLIFSLTSGIVMWNWFYAPQALPRAYNKWIASAASVDERLVVALQRCRAGILRYGQDTGQAPLLRSMCNDYAWPPVWGDPQHSIPFPCEMVHMGAGPSCELHALRRFCRAWLWSMKTYLPLQLLMLVVRIRSRSSLLNVSRDFWRSLISASRSSAFLGAFITLFYYGVCLARTRIGPLVLGTTASARDRIDGGLCVGAGCCLCGWSVLIETASRRKELALFVAPRAMATLLPRQYDAGRQWMERAVFAASTGVIFTCVLENTRRVRGVFGSLLRTVLVA</sequence>
<feature type="transmembrane region" description="Helical" evidence="2">
    <location>
        <begin position="370"/>
        <end position="388"/>
    </location>
</feature>
<dbReference type="OrthoDB" id="4021778at2759"/>
<evidence type="ECO:0000313" key="3">
    <source>
        <dbReference type="EMBL" id="PSR93665.1"/>
    </source>
</evidence>
<keyword evidence="4" id="KW-1185">Reference proteome</keyword>
<dbReference type="PANTHER" id="PTHR12459:SF15">
    <property type="entry name" value="TRANSMEMBRANE PROTEIN 135"/>
    <property type="match status" value="1"/>
</dbReference>
<name>A0A2T3ADV3_9PEZI</name>
<keyword evidence="2" id="KW-1133">Transmembrane helix</keyword>
<dbReference type="Proteomes" id="UP000241462">
    <property type="component" value="Unassembled WGS sequence"/>
</dbReference>
<feature type="compositionally biased region" description="Low complexity" evidence="1">
    <location>
        <begin position="181"/>
        <end position="195"/>
    </location>
</feature>
<dbReference type="PANTHER" id="PTHR12459">
    <property type="entry name" value="TRANSMEMBRANE PROTEIN 135-RELATED"/>
    <property type="match status" value="1"/>
</dbReference>
<keyword evidence="2" id="KW-0812">Transmembrane</keyword>
<evidence type="ECO:0000256" key="1">
    <source>
        <dbReference type="SAM" id="MobiDB-lite"/>
    </source>
</evidence>
<dbReference type="InterPro" id="IPR026749">
    <property type="entry name" value="Tmem135"/>
</dbReference>
<feature type="region of interest" description="Disordered" evidence="1">
    <location>
        <begin position="169"/>
        <end position="206"/>
    </location>
</feature>
<gene>
    <name evidence="3" type="ORF">BD289DRAFT_428639</name>
</gene>
<organism evidence="3 4">
    <name type="scientific">Coniella lustricola</name>
    <dbReference type="NCBI Taxonomy" id="2025994"/>
    <lineage>
        <taxon>Eukaryota</taxon>
        <taxon>Fungi</taxon>
        <taxon>Dikarya</taxon>
        <taxon>Ascomycota</taxon>
        <taxon>Pezizomycotina</taxon>
        <taxon>Sordariomycetes</taxon>
        <taxon>Sordariomycetidae</taxon>
        <taxon>Diaporthales</taxon>
        <taxon>Schizoparmaceae</taxon>
        <taxon>Coniella</taxon>
    </lineage>
</organism>
<proteinExistence type="predicted"/>
<dbReference type="InParanoid" id="A0A2T3ADV3"/>
<evidence type="ECO:0000313" key="4">
    <source>
        <dbReference type="Proteomes" id="UP000241462"/>
    </source>
</evidence>
<dbReference type="EMBL" id="KZ678405">
    <property type="protein sequence ID" value="PSR93665.1"/>
    <property type="molecule type" value="Genomic_DNA"/>
</dbReference>
<feature type="compositionally biased region" description="Polar residues" evidence="1">
    <location>
        <begin position="169"/>
        <end position="180"/>
    </location>
</feature>
<feature type="transmembrane region" description="Helical" evidence="2">
    <location>
        <begin position="409"/>
        <end position="428"/>
    </location>
</feature>
<accession>A0A2T3ADV3</accession>
<dbReference type="AlphaFoldDB" id="A0A2T3ADV3"/>
<keyword evidence="2" id="KW-0472">Membrane</keyword>